<organism evidence="2 3">
    <name type="scientific">Actinomadura keratinilytica</name>
    <dbReference type="NCBI Taxonomy" id="547461"/>
    <lineage>
        <taxon>Bacteria</taxon>
        <taxon>Bacillati</taxon>
        <taxon>Actinomycetota</taxon>
        <taxon>Actinomycetes</taxon>
        <taxon>Streptosporangiales</taxon>
        <taxon>Thermomonosporaceae</taxon>
        <taxon>Actinomadura</taxon>
    </lineage>
</organism>
<keyword evidence="3" id="KW-1185">Reference proteome</keyword>
<dbReference type="SUPFAM" id="SSF54909">
    <property type="entry name" value="Dimeric alpha+beta barrel"/>
    <property type="match status" value="1"/>
</dbReference>
<dbReference type="InterPro" id="IPR011008">
    <property type="entry name" value="Dimeric_a/b-barrel"/>
</dbReference>
<dbReference type="Pfam" id="PF11695">
    <property type="entry name" value="DUF3291"/>
    <property type="match status" value="1"/>
</dbReference>
<name>A0ABP7Z6V5_9ACTN</name>
<protein>
    <submittedName>
        <fullName evidence="2">DUF3291 domain-containing protein</fullName>
    </submittedName>
</protein>
<feature type="domain" description="DUF3291" evidence="1">
    <location>
        <begin position="12"/>
        <end position="149"/>
    </location>
</feature>
<dbReference type="EMBL" id="BAABDO010000073">
    <property type="protein sequence ID" value="GAA4148494.1"/>
    <property type="molecule type" value="Genomic_DNA"/>
</dbReference>
<evidence type="ECO:0000313" key="3">
    <source>
        <dbReference type="Proteomes" id="UP001500266"/>
    </source>
</evidence>
<dbReference type="InterPro" id="IPR021708">
    <property type="entry name" value="DUF3291"/>
</dbReference>
<sequence length="165" mass="18444">MTYGAGMTEHHLAQINVAALKEPLDAPGMAEFVSLLDPVDALADRSPGFVWRLVGEGANDATGVRPVGADVIINMSVWESREALWDFVYRSAHLEALRRRREWFRRHVDAHQALWWIPAGRIPTVEEGVERLELLRGRGPSPDAFTFRDFYTPDGVPEGAQPARA</sequence>
<gene>
    <name evidence="2" type="ORF">GCM10022416_42830</name>
</gene>
<accession>A0ABP7Z6V5</accession>
<comment type="caution">
    <text evidence="2">The sequence shown here is derived from an EMBL/GenBank/DDBJ whole genome shotgun (WGS) entry which is preliminary data.</text>
</comment>
<reference evidence="3" key="1">
    <citation type="journal article" date="2019" name="Int. J. Syst. Evol. Microbiol.">
        <title>The Global Catalogue of Microorganisms (GCM) 10K type strain sequencing project: providing services to taxonomists for standard genome sequencing and annotation.</title>
        <authorList>
            <consortium name="The Broad Institute Genomics Platform"/>
            <consortium name="The Broad Institute Genome Sequencing Center for Infectious Disease"/>
            <person name="Wu L."/>
            <person name="Ma J."/>
        </authorList>
    </citation>
    <scope>NUCLEOTIDE SEQUENCE [LARGE SCALE GENOMIC DNA]</scope>
    <source>
        <strain evidence="3">JCM 17316</strain>
    </source>
</reference>
<proteinExistence type="predicted"/>
<evidence type="ECO:0000313" key="2">
    <source>
        <dbReference type="EMBL" id="GAA4148494.1"/>
    </source>
</evidence>
<evidence type="ECO:0000259" key="1">
    <source>
        <dbReference type="Pfam" id="PF11695"/>
    </source>
</evidence>
<dbReference type="Proteomes" id="UP001500266">
    <property type="component" value="Unassembled WGS sequence"/>
</dbReference>